<dbReference type="STRING" id="28573.A0A0U1M1D1"/>
<keyword evidence="9" id="KW-1185">Reference proteome</keyword>
<comment type="cofactor">
    <cofactor evidence="1">
        <name>FAD</name>
        <dbReference type="ChEBI" id="CHEBI:57692"/>
    </cofactor>
</comment>
<keyword evidence="4" id="KW-0560">Oxidoreductase</keyword>
<evidence type="ECO:0000256" key="3">
    <source>
        <dbReference type="ARBA" id="ARBA00022827"/>
    </source>
</evidence>
<dbReference type="PRINTS" id="PR00420">
    <property type="entry name" value="RNGMNOXGNASE"/>
</dbReference>
<accession>A0A0U1M1D1</accession>
<dbReference type="OrthoDB" id="47494at2759"/>
<evidence type="ECO:0000313" key="9">
    <source>
        <dbReference type="Proteomes" id="UP000054383"/>
    </source>
</evidence>
<evidence type="ECO:0000313" key="8">
    <source>
        <dbReference type="EMBL" id="CRG89395.1"/>
    </source>
</evidence>
<keyword evidence="6" id="KW-0812">Transmembrane</keyword>
<dbReference type="Pfam" id="PF01494">
    <property type="entry name" value="FAD_binding_3"/>
    <property type="match status" value="1"/>
</dbReference>
<dbReference type="AlphaFoldDB" id="A0A0U1M1D1"/>
<evidence type="ECO:0000256" key="4">
    <source>
        <dbReference type="ARBA" id="ARBA00023002"/>
    </source>
</evidence>
<evidence type="ECO:0000259" key="7">
    <source>
        <dbReference type="Pfam" id="PF01494"/>
    </source>
</evidence>
<organism evidence="8 9">
    <name type="scientific">Talaromyces islandicus</name>
    <name type="common">Penicillium islandicum</name>
    <dbReference type="NCBI Taxonomy" id="28573"/>
    <lineage>
        <taxon>Eukaryota</taxon>
        <taxon>Fungi</taxon>
        <taxon>Dikarya</taxon>
        <taxon>Ascomycota</taxon>
        <taxon>Pezizomycotina</taxon>
        <taxon>Eurotiomycetes</taxon>
        <taxon>Eurotiomycetidae</taxon>
        <taxon>Eurotiales</taxon>
        <taxon>Trichocomaceae</taxon>
        <taxon>Talaromyces</taxon>
        <taxon>Talaromyces sect. Islandici</taxon>
    </lineage>
</organism>
<dbReference type="Proteomes" id="UP000054383">
    <property type="component" value="Unassembled WGS sequence"/>
</dbReference>
<dbReference type="SUPFAM" id="SSF51905">
    <property type="entry name" value="FAD/NAD(P)-binding domain"/>
    <property type="match status" value="1"/>
</dbReference>
<proteinExistence type="predicted"/>
<keyword evidence="6" id="KW-0472">Membrane</keyword>
<protein>
    <submittedName>
        <fullName evidence="8">6-hydroxynicotinate 3-monooxygenase</fullName>
    </submittedName>
</protein>
<name>A0A0U1M1D1_TALIS</name>
<dbReference type="InterPro" id="IPR036188">
    <property type="entry name" value="FAD/NAD-bd_sf"/>
</dbReference>
<keyword evidence="6" id="KW-1133">Transmembrane helix</keyword>
<gene>
    <name evidence="8" type="primary">SAL1</name>
    <name evidence="8" type="ORF">PISL3812_06431</name>
</gene>
<dbReference type="PANTHER" id="PTHR47178:SF6">
    <property type="entry name" value="FAD-BINDING DOMAIN-CONTAINING PROTEIN"/>
    <property type="match status" value="1"/>
</dbReference>
<keyword evidence="5 8" id="KW-0503">Monooxygenase</keyword>
<dbReference type="OMA" id="IHERGEN"/>
<dbReference type="GO" id="GO:0004497">
    <property type="term" value="F:monooxygenase activity"/>
    <property type="evidence" value="ECO:0007669"/>
    <property type="project" value="UniProtKB-KW"/>
</dbReference>
<dbReference type="EMBL" id="CVMT01000006">
    <property type="protein sequence ID" value="CRG89395.1"/>
    <property type="molecule type" value="Genomic_DNA"/>
</dbReference>
<keyword evidence="2" id="KW-0285">Flavoprotein</keyword>
<evidence type="ECO:0000256" key="6">
    <source>
        <dbReference type="SAM" id="Phobius"/>
    </source>
</evidence>
<feature type="domain" description="FAD-binding" evidence="7">
    <location>
        <begin position="120"/>
        <end position="360"/>
    </location>
</feature>
<feature type="transmembrane region" description="Helical" evidence="6">
    <location>
        <begin position="6"/>
        <end position="23"/>
    </location>
</feature>
<reference evidence="8 9" key="1">
    <citation type="submission" date="2015-04" db="EMBL/GenBank/DDBJ databases">
        <authorList>
            <person name="Syromyatnikov M.Y."/>
            <person name="Popov V.N."/>
        </authorList>
    </citation>
    <scope>NUCLEOTIDE SEQUENCE [LARGE SCALE GENOMIC DNA]</scope>
    <source>
        <strain evidence="8">WF-38-12</strain>
    </source>
</reference>
<dbReference type="InterPro" id="IPR002938">
    <property type="entry name" value="FAD-bd"/>
</dbReference>
<evidence type="ECO:0000256" key="2">
    <source>
        <dbReference type="ARBA" id="ARBA00022630"/>
    </source>
</evidence>
<evidence type="ECO:0000256" key="5">
    <source>
        <dbReference type="ARBA" id="ARBA00023033"/>
    </source>
</evidence>
<dbReference type="PANTHER" id="PTHR47178">
    <property type="entry name" value="MONOOXYGENASE, FAD-BINDING"/>
    <property type="match status" value="1"/>
</dbReference>
<sequence length="375" mass="41933">MSTKPTVLIIGGGIGGLALGQMLRKYNIPFRIFDRDASATARSQGWCMTLHWVVNDLKAEFPEDVLPLLDNVSHLDNYSTTCDAALYNGATGQEYVHFTPSEDSPFIRADRAKLREMLRTNLTVEYNKQFEHYEETDTGVIAFFSDGTWAKGDILVGADGAHSHVRKQLLGSVNSQNYVLPMEVCMGETILTKPQYEKIFSEFAKSWYAAETHSNFFCGLHSVSDDKETARYYWMTVQQKYTKDNAPISNVEYYQRAKNAVKSIQSKFLLPLYNTTPDGMVNPPISLQDFIPPKEGLPKGRVTLLGDSLHLMTPFKGSGGNLAIKDGIDLASLIANSSSNIPDYLQEYADLAIPRATELVLDSRRRTEAWTGDKN</sequence>
<keyword evidence="3" id="KW-0274">FAD</keyword>
<dbReference type="GO" id="GO:0071949">
    <property type="term" value="F:FAD binding"/>
    <property type="evidence" value="ECO:0007669"/>
    <property type="project" value="InterPro"/>
</dbReference>
<dbReference type="Gene3D" id="3.50.50.60">
    <property type="entry name" value="FAD/NAD(P)-binding domain"/>
    <property type="match status" value="1"/>
</dbReference>
<evidence type="ECO:0000256" key="1">
    <source>
        <dbReference type="ARBA" id="ARBA00001974"/>
    </source>
</evidence>